<feature type="domain" description="Vesicle tethering protein Uso1/P115-like head" evidence="5">
    <location>
        <begin position="381"/>
        <end position="700"/>
    </location>
</feature>
<dbReference type="InterPro" id="IPR011989">
    <property type="entry name" value="ARM-like"/>
</dbReference>
<dbReference type="Pfam" id="PF04871">
    <property type="entry name" value="Uso1_p115_C"/>
    <property type="match status" value="1"/>
</dbReference>
<dbReference type="GO" id="GO:0000139">
    <property type="term" value="C:Golgi membrane"/>
    <property type="evidence" value="ECO:0007669"/>
    <property type="project" value="InterPro"/>
</dbReference>
<feature type="non-terminal residue" evidence="7">
    <location>
        <position position="1"/>
    </location>
</feature>
<comment type="subcellular location">
    <subcellularLocation>
        <location evidence="1">Golgi apparatus</location>
    </subcellularLocation>
</comment>
<proteinExistence type="predicted"/>
<keyword evidence="8" id="KW-1185">Reference proteome</keyword>
<evidence type="ECO:0000256" key="1">
    <source>
        <dbReference type="ARBA" id="ARBA00004555"/>
    </source>
</evidence>
<feature type="domain" description="Uso1/p115-like vesicle tethering protein C-terminal" evidence="6">
    <location>
        <begin position="710"/>
        <end position="813"/>
    </location>
</feature>
<dbReference type="GO" id="GO:0048280">
    <property type="term" value="P:vesicle fusion with Golgi apparatus"/>
    <property type="evidence" value="ECO:0007669"/>
    <property type="project" value="InterPro"/>
</dbReference>
<name>A0A8H7PEA2_MORIS</name>
<dbReference type="InterPro" id="IPR006955">
    <property type="entry name" value="Uso1_p115_C"/>
</dbReference>
<organism evidence="7 8">
    <name type="scientific">Mortierella isabellina</name>
    <name type="common">Filamentous fungus</name>
    <name type="synonym">Umbelopsis isabellina</name>
    <dbReference type="NCBI Taxonomy" id="91625"/>
    <lineage>
        <taxon>Eukaryota</taxon>
        <taxon>Fungi</taxon>
        <taxon>Fungi incertae sedis</taxon>
        <taxon>Mucoromycota</taxon>
        <taxon>Mucoromycotina</taxon>
        <taxon>Umbelopsidomycetes</taxon>
        <taxon>Umbelopsidales</taxon>
        <taxon>Umbelopsidaceae</taxon>
        <taxon>Umbelopsis</taxon>
    </lineage>
</organism>
<evidence type="ECO:0000259" key="6">
    <source>
        <dbReference type="Pfam" id="PF04871"/>
    </source>
</evidence>
<feature type="coiled-coil region" evidence="4">
    <location>
        <begin position="712"/>
        <end position="809"/>
    </location>
</feature>
<dbReference type="EMBL" id="JAEPQZ010000018">
    <property type="protein sequence ID" value="KAG2172075.1"/>
    <property type="molecule type" value="Genomic_DNA"/>
</dbReference>
<accession>A0A8H7PEA2</accession>
<dbReference type="GO" id="GO:0012507">
    <property type="term" value="C:ER to Golgi transport vesicle membrane"/>
    <property type="evidence" value="ECO:0007669"/>
    <property type="project" value="TreeGrafter"/>
</dbReference>
<dbReference type="OrthoDB" id="198977at2759"/>
<dbReference type="InterPro" id="IPR006953">
    <property type="entry name" value="Vesicle_Uso1_P115_head"/>
</dbReference>
<keyword evidence="2" id="KW-0333">Golgi apparatus</keyword>
<dbReference type="SUPFAM" id="SSF48371">
    <property type="entry name" value="ARM repeat"/>
    <property type="match status" value="1"/>
</dbReference>
<dbReference type="GO" id="GO:0048211">
    <property type="term" value="P:Golgi vesicle docking"/>
    <property type="evidence" value="ECO:0007669"/>
    <property type="project" value="TreeGrafter"/>
</dbReference>
<evidence type="ECO:0000313" key="8">
    <source>
        <dbReference type="Proteomes" id="UP000654370"/>
    </source>
</evidence>
<dbReference type="Gene3D" id="1.25.10.10">
    <property type="entry name" value="Leucine-rich Repeat Variant"/>
    <property type="match status" value="1"/>
</dbReference>
<comment type="caution">
    <text evidence="7">The sequence shown here is derived from an EMBL/GenBank/DDBJ whole genome shotgun (WGS) entry which is preliminary data.</text>
</comment>
<protein>
    <recommendedName>
        <fullName evidence="9">General vesicular transport factor p115</fullName>
    </recommendedName>
</protein>
<dbReference type="GO" id="GO:0006888">
    <property type="term" value="P:endoplasmic reticulum to Golgi vesicle-mediated transport"/>
    <property type="evidence" value="ECO:0007669"/>
    <property type="project" value="TreeGrafter"/>
</dbReference>
<dbReference type="Proteomes" id="UP000654370">
    <property type="component" value="Unassembled WGS sequence"/>
</dbReference>
<dbReference type="PANTHER" id="PTHR10013">
    <property type="entry name" value="GENERAL VESICULAR TRANSPORT FACTOR P115"/>
    <property type="match status" value="1"/>
</dbReference>
<keyword evidence="3 4" id="KW-0175">Coiled coil</keyword>
<dbReference type="AlphaFoldDB" id="A0A8H7PEA2"/>
<dbReference type="InterPro" id="IPR024095">
    <property type="entry name" value="Vesicle_P115"/>
</dbReference>
<evidence type="ECO:0000259" key="5">
    <source>
        <dbReference type="Pfam" id="PF04869"/>
    </source>
</evidence>
<dbReference type="GO" id="GO:0005795">
    <property type="term" value="C:Golgi stack"/>
    <property type="evidence" value="ECO:0007669"/>
    <property type="project" value="TreeGrafter"/>
</dbReference>
<gene>
    <name evidence="7" type="ORF">INT43_001552</name>
</gene>
<sequence>MGGVVSRPLTRNMDFFTRGYNAFLSDKGQPQSADETIEKLADCVQHATLLEDRRAGVLSLKGLARDWTEKVGEKGLPGLIKVLHEDYKDTDTTKAVLETITILCTQSEKLCSKLYRSIYQSKSNALNANWFKASNPENQYANISSPNEQDAKNVTVLLDILEEFDFYVRFNTVKLLVTLLYNRSDRIQECILTSPIGITRLIELLDDKREIIRNEGLLLLISLTETNADIQKIVAFGNTFERLLAIIEEEEGISGGIIVQDSLSLTHNLLRYNVSNQNYFRETSCIQQIPGLLGYVGDSNAEHVPYSFEDWPPQKVANTILVLQLIHILTEPAGINTAINQKVMTQSGILLPVVQLALCSNAPARVRTEALYAIAYLVCANEANQTAFIKTIVANQPNFASNENGSAPPNAPRPALVALISIAVANDTQNGYALSSRAAAAYAATCCIDDNPDTQLVLAGTLHKVPEDNVNSQYTDKPHSAGSLILDTLETGAAAEKEPYAVWFACVIMSHIINGNDKAKELAAKVTFGEESEGEEPVPLLHQIMAALMSSSREPSAHSRAPFGYLCLLCVWLFESPSSVKQFLSESIHVQFLIEEMQKTNVDPVVQGLAAFLLGIAFEYNDDEESELSRETLRDILLNRVGADQFKNRLSRLRDSSAYINVSKILYISTEEDEAFNLNGSLPMLVLDYHFVELFKESYESDNNHVASSNEIQSYKEIISKQDTELKDLKSQIANLQNQVQQLMSEKQAAEDEKKEVEDKYLREQARFATLEKEQEDLLVCMGEQDLDIQKYRDRLKELGQEVTDNEEEDDEE</sequence>
<evidence type="ECO:0000256" key="2">
    <source>
        <dbReference type="ARBA" id="ARBA00023034"/>
    </source>
</evidence>
<dbReference type="GO" id="GO:0005783">
    <property type="term" value="C:endoplasmic reticulum"/>
    <property type="evidence" value="ECO:0007669"/>
    <property type="project" value="TreeGrafter"/>
</dbReference>
<evidence type="ECO:0000256" key="3">
    <source>
        <dbReference type="ARBA" id="ARBA00023054"/>
    </source>
</evidence>
<dbReference type="Pfam" id="PF04869">
    <property type="entry name" value="Uso1_p115_head"/>
    <property type="match status" value="1"/>
</dbReference>
<dbReference type="InterPro" id="IPR016024">
    <property type="entry name" value="ARM-type_fold"/>
</dbReference>
<evidence type="ECO:0000313" key="7">
    <source>
        <dbReference type="EMBL" id="KAG2172075.1"/>
    </source>
</evidence>
<dbReference type="GO" id="GO:0006886">
    <property type="term" value="P:intracellular protein transport"/>
    <property type="evidence" value="ECO:0007669"/>
    <property type="project" value="InterPro"/>
</dbReference>
<evidence type="ECO:0008006" key="9">
    <source>
        <dbReference type="Google" id="ProtNLM"/>
    </source>
</evidence>
<reference evidence="7" key="1">
    <citation type="submission" date="2020-12" db="EMBL/GenBank/DDBJ databases">
        <title>Metabolic potential, ecology and presence of endohyphal bacteria is reflected in genomic diversity of Mucoromycotina.</title>
        <authorList>
            <person name="Muszewska A."/>
            <person name="Okrasinska A."/>
            <person name="Steczkiewicz K."/>
            <person name="Drgas O."/>
            <person name="Orlowska M."/>
            <person name="Perlinska-Lenart U."/>
            <person name="Aleksandrzak-Piekarczyk T."/>
            <person name="Szatraj K."/>
            <person name="Zielenkiewicz U."/>
            <person name="Pilsyk S."/>
            <person name="Malc E."/>
            <person name="Mieczkowski P."/>
            <person name="Kruszewska J.S."/>
            <person name="Biernat P."/>
            <person name="Pawlowska J."/>
        </authorList>
    </citation>
    <scope>NUCLEOTIDE SEQUENCE</scope>
    <source>
        <strain evidence="7">WA0000067209</strain>
    </source>
</reference>
<evidence type="ECO:0000256" key="4">
    <source>
        <dbReference type="SAM" id="Coils"/>
    </source>
</evidence>
<dbReference type="PANTHER" id="PTHR10013:SF0">
    <property type="entry name" value="GENERAL VESICULAR TRANSPORT FACTOR P115"/>
    <property type="match status" value="1"/>
</dbReference>